<keyword evidence="6" id="KW-1015">Disulfide bond</keyword>
<evidence type="ECO:0000256" key="3">
    <source>
        <dbReference type="ARBA" id="ARBA00022827"/>
    </source>
</evidence>
<reference evidence="14" key="1">
    <citation type="journal article" date="2020" name="mSystems">
        <title>Genome- and Community-Level Interaction Insights into Carbon Utilization and Element Cycling Functions of Hydrothermarchaeota in Hydrothermal Sediment.</title>
        <authorList>
            <person name="Zhou Z."/>
            <person name="Liu Y."/>
            <person name="Xu W."/>
            <person name="Pan J."/>
            <person name="Luo Z.H."/>
            <person name="Li M."/>
        </authorList>
    </citation>
    <scope>NUCLEOTIDE SEQUENCE [LARGE SCALE GENOMIC DNA]</scope>
    <source>
        <strain evidence="14">SpSt-413</strain>
    </source>
</reference>
<evidence type="ECO:0000256" key="1">
    <source>
        <dbReference type="ARBA" id="ARBA00007532"/>
    </source>
</evidence>
<dbReference type="PRINTS" id="PR00411">
    <property type="entry name" value="PNDRDTASEI"/>
</dbReference>
<dbReference type="GO" id="GO:0004148">
    <property type="term" value="F:dihydrolipoyl dehydrogenase (NADH) activity"/>
    <property type="evidence" value="ECO:0007669"/>
    <property type="project" value="TreeGrafter"/>
</dbReference>
<keyword evidence="9" id="KW-0547">Nucleotide-binding</keyword>
<evidence type="ECO:0000256" key="6">
    <source>
        <dbReference type="ARBA" id="ARBA00023157"/>
    </source>
</evidence>
<feature type="binding site" evidence="9">
    <location>
        <position position="200"/>
    </location>
    <ligand>
        <name>NAD(+)</name>
        <dbReference type="ChEBI" id="CHEBI:57540"/>
    </ligand>
</feature>
<evidence type="ECO:0000256" key="11">
    <source>
        <dbReference type="RuleBase" id="RU003691"/>
    </source>
</evidence>
<dbReference type="PIRSF" id="PIRSF000350">
    <property type="entry name" value="Mercury_reductase_MerA"/>
    <property type="match status" value="1"/>
</dbReference>
<dbReference type="InterPro" id="IPR001100">
    <property type="entry name" value="Pyr_nuc-diS_OxRdtase"/>
</dbReference>
<sequence length="451" mass="47521">MASELLIVGGGPAGFDAALAAARRGIPTTLVEKEYLGGSCLNWGCIPTKFLLAAAAPLAEMEGQAKVKTGFGSFQVDLPALVDRKKRHLEATRKAMAVQLEKAGVKLIQGELRMLGATQSVVTVNGDPQTLRYARCILATGSRPAGHPNLKADHDCVLNSGDMLSLRQVPKHLLVVGAGFIGLELAQFFSRAGSAITLVEGADRIAPGEDPEISKALTQVFTRMGWAIHTGARIGSLTTQDGQARLLLEDGREFTADKCLLAIGRMPNSRNLMLEMLGAEVKGAGWIHTDEHLLATPTVYAVGDVNGRTLLAHAAANQGEWAVRHFAGEVTAPYEPGPIPGCMYGAPETMRVGLMEAEARAQGADVTVSRAQLVANPIAQAHGATHGFVKCVWSEGKLLGVTAVGHGVASLATLCTVLVGQAWTRTQCEELIFPHPTLDEALRAALTAPAA</sequence>
<feature type="binding site" evidence="9">
    <location>
        <position position="49"/>
    </location>
    <ligand>
        <name>FAD</name>
        <dbReference type="ChEBI" id="CHEBI:57692"/>
    </ligand>
</feature>
<dbReference type="InterPro" id="IPR004099">
    <property type="entry name" value="Pyr_nucl-diS_OxRdtase_dimer"/>
</dbReference>
<keyword evidence="7 11" id="KW-0676">Redox-active center</keyword>
<dbReference type="Gene3D" id="3.30.390.30">
    <property type="match status" value="1"/>
</dbReference>
<dbReference type="PANTHER" id="PTHR22912">
    <property type="entry name" value="DISULFIDE OXIDOREDUCTASE"/>
    <property type="match status" value="1"/>
</dbReference>
<proteinExistence type="inferred from homology"/>
<dbReference type="GO" id="GO:0050660">
    <property type="term" value="F:flavin adenine dinucleotide binding"/>
    <property type="evidence" value="ECO:0007669"/>
    <property type="project" value="TreeGrafter"/>
</dbReference>
<evidence type="ECO:0000256" key="4">
    <source>
        <dbReference type="ARBA" id="ARBA00023002"/>
    </source>
</evidence>
<evidence type="ECO:0000256" key="9">
    <source>
        <dbReference type="PIRSR" id="PIRSR000350-3"/>
    </source>
</evidence>
<feature type="binding site" evidence="9">
    <location>
        <position position="304"/>
    </location>
    <ligand>
        <name>FAD</name>
        <dbReference type="ChEBI" id="CHEBI:57692"/>
    </ligand>
</feature>
<keyword evidence="3 9" id="KW-0274">FAD</keyword>
<evidence type="ECO:0000259" key="12">
    <source>
        <dbReference type="Pfam" id="PF02852"/>
    </source>
</evidence>
<feature type="domain" description="FAD/NAD(P)-binding" evidence="13">
    <location>
        <begin position="5"/>
        <end position="319"/>
    </location>
</feature>
<dbReference type="PROSITE" id="PS00076">
    <property type="entry name" value="PYRIDINE_REDOX_1"/>
    <property type="match status" value="1"/>
</dbReference>
<dbReference type="Pfam" id="PF02852">
    <property type="entry name" value="Pyr_redox_dim"/>
    <property type="match status" value="1"/>
</dbReference>
<comment type="cofactor">
    <cofactor evidence="9">
        <name>FAD</name>
        <dbReference type="ChEBI" id="CHEBI:57692"/>
    </cofactor>
    <text evidence="9">Binds 1 FAD per subunit.</text>
</comment>
<evidence type="ECO:0000256" key="8">
    <source>
        <dbReference type="PIRSR" id="PIRSR000350-2"/>
    </source>
</evidence>
<comment type="caution">
    <text evidence="14">The sequence shown here is derived from an EMBL/GenBank/DDBJ whole genome shotgun (WGS) entry which is preliminary data.</text>
</comment>
<gene>
    <name evidence="14" type="ORF">ENR59_03320</name>
</gene>
<feature type="disulfide bond" description="Redox-active" evidence="10">
    <location>
        <begin position="40"/>
        <end position="45"/>
    </location>
</feature>
<dbReference type="EMBL" id="DSRP01000229">
    <property type="protein sequence ID" value="HGG91963.1"/>
    <property type="molecule type" value="Genomic_DNA"/>
</dbReference>
<dbReference type="Gene3D" id="3.50.50.60">
    <property type="entry name" value="FAD/NAD(P)-binding domain"/>
    <property type="match status" value="2"/>
</dbReference>
<dbReference type="InterPro" id="IPR012999">
    <property type="entry name" value="Pyr_OxRdtase_I_AS"/>
</dbReference>
<dbReference type="SUPFAM" id="SSF51905">
    <property type="entry name" value="FAD/NAD(P)-binding domain"/>
    <property type="match status" value="1"/>
</dbReference>
<dbReference type="InterPro" id="IPR016156">
    <property type="entry name" value="FAD/NAD-linked_Rdtase_dimer_sf"/>
</dbReference>
<feature type="binding site" evidence="9">
    <location>
        <position position="264"/>
    </location>
    <ligand>
        <name>NAD(+)</name>
        <dbReference type="ChEBI" id="CHEBI:57540"/>
    </ligand>
</feature>
<evidence type="ECO:0000256" key="7">
    <source>
        <dbReference type="ARBA" id="ARBA00023284"/>
    </source>
</evidence>
<dbReference type="PRINTS" id="PR00368">
    <property type="entry name" value="FADPNR"/>
</dbReference>
<feature type="binding site" evidence="9">
    <location>
        <begin position="140"/>
        <end position="142"/>
    </location>
    <ligand>
        <name>FAD</name>
        <dbReference type="ChEBI" id="CHEBI:57692"/>
    </ligand>
</feature>
<evidence type="ECO:0000256" key="10">
    <source>
        <dbReference type="PIRSR" id="PIRSR000350-4"/>
    </source>
</evidence>
<dbReference type="GO" id="GO:0006103">
    <property type="term" value="P:2-oxoglutarate metabolic process"/>
    <property type="evidence" value="ECO:0007669"/>
    <property type="project" value="TreeGrafter"/>
</dbReference>
<dbReference type="Pfam" id="PF07992">
    <property type="entry name" value="Pyr_redox_2"/>
    <property type="match status" value="1"/>
</dbReference>
<organism evidence="14">
    <name type="scientific">Fundidesulfovibrio putealis</name>
    <dbReference type="NCBI Taxonomy" id="270496"/>
    <lineage>
        <taxon>Bacteria</taxon>
        <taxon>Pseudomonadati</taxon>
        <taxon>Thermodesulfobacteriota</taxon>
        <taxon>Desulfovibrionia</taxon>
        <taxon>Desulfovibrionales</taxon>
        <taxon>Desulfovibrionaceae</taxon>
        <taxon>Fundidesulfovibrio</taxon>
    </lineage>
</organism>
<feature type="binding site" evidence="9">
    <location>
        <begin position="177"/>
        <end position="184"/>
    </location>
    <ligand>
        <name>NAD(+)</name>
        <dbReference type="ChEBI" id="CHEBI:57540"/>
    </ligand>
</feature>
<dbReference type="InterPro" id="IPR036188">
    <property type="entry name" value="FAD/NAD-bd_sf"/>
</dbReference>
<dbReference type="PANTHER" id="PTHR22912:SF151">
    <property type="entry name" value="DIHYDROLIPOYL DEHYDROGENASE, MITOCHONDRIAL"/>
    <property type="match status" value="1"/>
</dbReference>
<comment type="similarity">
    <text evidence="1 11">Belongs to the class-I pyridine nucleotide-disulfide oxidoreductase family.</text>
</comment>
<evidence type="ECO:0000313" key="14">
    <source>
        <dbReference type="EMBL" id="HGG91963.1"/>
    </source>
</evidence>
<evidence type="ECO:0000259" key="13">
    <source>
        <dbReference type="Pfam" id="PF07992"/>
    </source>
</evidence>
<dbReference type="AlphaFoldDB" id="A0A7C3WHW9"/>
<keyword evidence="2 11" id="KW-0285">Flavoprotein</keyword>
<dbReference type="InterPro" id="IPR050151">
    <property type="entry name" value="Class-I_Pyr_Nuc-Dis_Oxidored"/>
</dbReference>
<feature type="active site" description="Proton acceptor" evidence="8">
    <location>
        <position position="435"/>
    </location>
</feature>
<accession>A0A7C3WHW9</accession>
<feature type="domain" description="Pyridine nucleotide-disulphide oxidoreductase dimerisation" evidence="12">
    <location>
        <begin position="339"/>
        <end position="445"/>
    </location>
</feature>
<name>A0A7C3WHW9_9BACT</name>
<evidence type="ECO:0000256" key="2">
    <source>
        <dbReference type="ARBA" id="ARBA00022630"/>
    </source>
</evidence>
<protein>
    <submittedName>
        <fullName evidence="14">FAD-dependent oxidoreductase</fullName>
    </submittedName>
</protein>
<dbReference type="SUPFAM" id="SSF55424">
    <property type="entry name" value="FAD/NAD-linked reductases, dimerisation (C-terminal) domain"/>
    <property type="match status" value="1"/>
</dbReference>
<dbReference type="InterPro" id="IPR023753">
    <property type="entry name" value="FAD/NAD-binding_dom"/>
</dbReference>
<keyword evidence="4 11" id="KW-0560">Oxidoreductase</keyword>
<keyword evidence="5 9" id="KW-0520">NAD</keyword>
<evidence type="ECO:0000256" key="5">
    <source>
        <dbReference type="ARBA" id="ARBA00023027"/>
    </source>
</evidence>